<feature type="region of interest" description="Disordered" evidence="1">
    <location>
        <begin position="631"/>
        <end position="693"/>
    </location>
</feature>
<name>A0A2H9TQW6_9FUNG</name>
<dbReference type="Pfam" id="PF05193">
    <property type="entry name" value="Peptidase_M16_C"/>
    <property type="match status" value="1"/>
</dbReference>
<feature type="compositionally biased region" description="Low complexity" evidence="1">
    <location>
        <begin position="683"/>
        <end position="693"/>
    </location>
</feature>
<dbReference type="InterPro" id="IPR011990">
    <property type="entry name" value="TPR-like_helical_dom_sf"/>
</dbReference>
<reference evidence="5 6" key="1">
    <citation type="submission" date="2016-10" db="EMBL/GenBank/DDBJ databases">
        <title>The genome of Paramicrosporidium saccamoebae is the missing link in understanding Cryptomycota and Microsporidia evolution.</title>
        <authorList>
            <person name="Quandt C.A."/>
            <person name="Beaudet D."/>
            <person name="Corsaro D."/>
            <person name="Michel R."/>
            <person name="Corradi N."/>
            <person name="James T."/>
        </authorList>
    </citation>
    <scope>NUCLEOTIDE SEQUENCE [LARGE SCALE GENOMIC DNA]</scope>
    <source>
        <strain evidence="5 6">KSL3</strain>
    </source>
</reference>
<dbReference type="InterPro" id="IPR007863">
    <property type="entry name" value="Peptidase_M16_C"/>
</dbReference>
<evidence type="ECO:0000256" key="2">
    <source>
        <dbReference type="SAM" id="SignalP"/>
    </source>
</evidence>
<protein>
    <submittedName>
        <fullName evidence="5">Uncharacterized protein</fullName>
    </submittedName>
</protein>
<dbReference type="InterPro" id="IPR011249">
    <property type="entry name" value="Metalloenz_LuxS/M16"/>
</dbReference>
<dbReference type="OrthoDB" id="4953at2759"/>
<feature type="region of interest" description="Disordered" evidence="1">
    <location>
        <begin position="1460"/>
        <end position="1479"/>
    </location>
</feature>
<feature type="domain" description="Peptidase M16 N-terminal" evidence="3">
    <location>
        <begin position="768"/>
        <end position="851"/>
    </location>
</feature>
<gene>
    <name evidence="5" type="ORF">PSACC_00061</name>
</gene>
<organism evidence="5 6">
    <name type="scientific">Paramicrosporidium saccamoebae</name>
    <dbReference type="NCBI Taxonomy" id="1246581"/>
    <lineage>
        <taxon>Eukaryota</taxon>
        <taxon>Fungi</taxon>
        <taxon>Fungi incertae sedis</taxon>
        <taxon>Cryptomycota</taxon>
        <taxon>Cryptomycota incertae sedis</taxon>
        <taxon>Paramicrosporidium</taxon>
    </lineage>
</organism>
<dbReference type="InterPro" id="IPR006597">
    <property type="entry name" value="Sel1-like"/>
</dbReference>
<dbReference type="SUPFAM" id="SSF63411">
    <property type="entry name" value="LuxS/MPP-like metallohydrolase"/>
    <property type="match status" value="4"/>
</dbReference>
<dbReference type="Pfam" id="PF08238">
    <property type="entry name" value="Sel1"/>
    <property type="match status" value="7"/>
</dbReference>
<dbReference type="PANTHER" id="PTHR43016">
    <property type="entry name" value="PRESEQUENCE PROTEASE"/>
    <property type="match status" value="1"/>
</dbReference>
<accession>A0A2H9TQW6</accession>
<dbReference type="Gene3D" id="1.25.40.10">
    <property type="entry name" value="Tetratricopeptide repeat domain"/>
    <property type="match status" value="3"/>
</dbReference>
<evidence type="ECO:0000313" key="6">
    <source>
        <dbReference type="Proteomes" id="UP000240830"/>
    </source>
</evidence>
<keyword evidence="2" id="KW-0732">Signal</keyword>
<dbReference type="PANTHER" id="PTHR43016:SF6">
    <property type="entry name" value="PEPTIDASE M16 N-TERMINAL DOMAIN-CONTAINING PROTEIN"/>
    <property type="match status" value="1"/>
</dbReference>
<dbReference type="SUPFAM" id="SSF81901">
    <property type="entry name" value="HCP-like"/>
    <property type="match status" value="3"/>
</dbReference>
<evidence type="ECO:0000259" key="3">
    <source>
        <dbReference type="Pfam" id="PF00675"/>
    </source>
</evidence>
<dbReference type="Proteomes" id="UP000240830">
    <property type="component" value="Unassembled WGS sequence"/>
</dbReference>
<evidence type="ECO:0000259" key="4">
    <source>
        <dbReference type="Pfam" id="PF05193"/>
    </source>
</evidence>
<dbReference type="Gene3D" id="3.30.830.10">
    <property type="entry name" value="Metalloenzyme, LuxS/M16 peptidase-like"/>
    <property type="match status" value="4"/>
</dbReference>
<evidence type="ECO:0000256" key="1">
    <source>
        <dbReference type="SAM" id="MobiDB-lite"/>
    </source>
</evidence>
<dbReference type="FunFam" id="3.30.830.10:FF:000015">
    <property type="entry name" value="Putative zinc metalloprotease"/>
    <property type="match status" value="1"/>
</dbReference>
<feature type="domain" description="Peptidase M16 C-terminal" evidence="4">
    <location>
        <begin position="906"/>
        <end position="1025"/>
    </location>
</feature>
<comment type="caution">
    <text evidence="5">The sequence shown here is derived from an EMBL/GenBank/DDBJ whole genome shotgun (WGS) entry which is preliminary data.</text>
</comment>
<feature type="compositionally biased region" description="Basic and acidic residues" evidence="1">
    <location>
        <begin position="642"/>
        <end position="655"/>
    </location>
</feature>
<dbReference type="EMBL" id="MTSL01000006">
    <property type="protein sequence ID" value="PJF20127.1"/>
    <property type="molecule type" value="Genomic_DNA"/>
</dbReference>
<proteinExistence type="predicted"/>
<feature type="compositionally biased region" description="Polar residues" evidence="1">
    <location>
        <begin position="1461"/>
        <end position="1476"/>
    </location>
</feature>
<feature type="signal peptide" evidence="2">
    <location>
        <begin position="1"/>
        <end position="18"/>
    </location>
</feature>
<evidence type="ECO:0000313" key="5">
    <source>
        <dbReference type="EMBL" id="PJF20127.1"/>
    </source>
</evidence>
<sequence>MRLSWQLLTLLLPALAESGEIDTVVSPVAGNVIVTSTELTLQAKQLYEEGVALLSHPDGSGINSAVAKLDHALQLGHDAAAVHLADLYYFGRLNFEPDYGKCASYLSNCNDPECHFLLGLFHSNGLGGKTRSIPHKLAYYAMAAEKKHTGALMALGWMHSAGAQVTKSCLKARDYYFSVATEMAKEVESERRTSFPKAVRLSHNRSEKSSTSRDVVDFYQYNADSGDATALLFLGQVFYLGVGGVDRDMGLARDYFTKAADLGNAAATGYLGQMDYYGEGLEKPNKREAYHKFRRASKEKNAIALNGMGLLYWKGVEVMKDLDEAAKYFKQAADLDHSEAYYNLGRVYTEIDPVRHDDTIFGAYIAALRGGYVLAGYELAKLNMHRDVTCNLAKTLLLNVLEKHPSVSLVEEANDLFTRGRFGAALSRFLYIAEQGNDAAQYNAAFLLDHMARSKNNQEEIESLRRRALVWWSLSAASNGEAPSLVALGDYMYKGWGIEQPDPISAAAYYHKAIEKRSPQAAFNLAYLHQYGIGVPLDLNMARRYYEQAATLGKSNEEPEAWLPCYLALRLLAIQQRVERMRRTFRELPPWTVTVATVIIFGATTLLLAVFKFGLGTRPVMPIRPPSIPVMISGSSAENDTDGLKGTDHFDDKSDVAGPSYTNGNDANDKGALEDSPLLPGSPDTIPDDPVTTPHKPFLIITPRTKDKNRLIVKDMAPSKVFSTVLDAVDYPKTGVSTYKCTNGLELVTCAVDSPLYAVYVAVPTFVEDHKGLPHTLEHLIFCGSVAYPERGYLDRLAGLCQSQGTNAYTSDDHTCYTLMTSSLAGLLRLLPVFLDHIFRPTLSETVVRREVFHRGTAGGRGVVYCEMAGREWSEQDQLDLALRRSTIGGVYGWECGGRTKDIATLTLQEIKDYHARWYRPENVCVVLCGAGLDAELDGLLELLDSVQFYPTPSPIHPPSEPVIEKQSSVLIPFPANDESLGSVGFAWTGPTSDNMYTITALHVLLRMLKDTSASPLYQHFVERSDPIASDIDYEVKPAHQTMLSIIFSGIPTDGKDGKCYLDEGVLWTELEEVLRAIRTDEEMLEERRKVALKSLKIKLQESLEDDPHDFCAGYCMPEIVRARWPFAKTTEPGRYGESITRVPQHLEELAQQPLSYWTELIDHFLLGPPPAEVRMKPSRTMNESIKTWETEQLKNIPVIELSEEEYQVTQEIAPFDTGKLAAIPCTIHRPSPAVQIVSLPISGVKRLTLAFDIAKCIPEPLWPYLVLLQELFFQCDLEITDTLLTQFPSPLLTEAISYQELIEELSGVFSTFETAVGFDSDIFSCGYFESHFVVSLHGRVVYTLEELRNLCMLVLHGTVFSADRVAEVLENLISQLKDTWGEAHSVLDMRLTTRLGECAKAAKRPRCRMAPTIEKHLGMATQTKFLVQLREQLEEQPDSVISSLEQLRQHLVESPMLTHFGTNEDGSQPTSTDSHSFWEDPYRLPKQGTLEGETVNEGGEFELIPMSDITSSYLMICVPLDVLPRSAEYDDATIDRLLSTALLCQLLSYTEGPLFRRIRGAGLAYGASISVAVWSGLLTAHLDDSSDPVRAFTTFIALLEELLSAPANVITDEAVRTAQAGMQFQFVTERATPAGIVATACRTALRGLPSVGSDEERRWNSRMLAMDVPQLTRAAQELLLVLKDATRAIRLAAVPASKLDAIKAEFDALSIPSTVNNIVDLAHLLN</sequence>
<feature type="chain" id="PRO_5014158183" evidence="2">
    <location>
        <begin position="19"/>
        <end position="1727"/>
    </location>
</feature>
<dbReference type="InterPro" id="IPR011765">
    <property type="entry name" value="Pept_M16_N"/>
</dbReference>
<dbReference type="SMART" id="SM00671">
    <property type="entry name" value="SEL1"/>
    <property type="match status" value="7"/>
</dbReference>
<dbReference type="STRING" id="1246581.A0A2H9TQW6"/>
<dbReference type="GO" id="GO:0046872">
    <property type="term" value="F:metal ion binding"/>
    <property type="evidence" value="ECO:0007669"/>
    <property type="project" value="InterPro"/>
</dbReference>
<keyword evidence="6" id="KW-1185">Reference proteome</keyword>
<dbReference type="Pfam" id="PF00675">
    <property type="entry name" value="Peptidase_M16"/>
    <property type="match status" value="1"/>
</dbReference>